<dbReference type="GO" id="GO:0099402">
    <property type="term" value="P:plant organ development"/>
    <property type="evidence" value="ECO:0007669"/>
    <property type="project" value="UniProtKB-ARBA"/>
</dbReference>
<dbReference type="InterPro" id="IPR046960">
    <property type="entry name" value="PPR_At4g14850-like_plant"/>
</dbReference>
<dbReference type="AlphaFoldDB" id="A0A8X8YG97"/>
<dbReference type="InterPro" id="IPR046848">
    <property type="entry name" value="E_motif"/>
</dbReference>
<evidence type="ECO:0000256" key="1">
    <source>
        <dbReference type="ARBA" id="ARBA00022737"/>
    </source>
</evidence>
<evidence type="ECO:0000313" key="5">
    <source>
        <dbReference type="EMBL" id="KAG6429108.1"/>
    </source>
</evidence>
<accession>A0A8X8YG97</accession>
<keyword evidence="1" id="KW-0677">Repeat</keyword>
<reference evidence="5" key="1">
    <citation type="submission" date="2018-01" db="EMBL/GenBank/DDBJ databases">
        <authorList>
            <person name="Mao J.F."/>
        </authorList>
    </citation>
    <scope>NUCLEOTIDE SEQUENCE</scope>
    <source>
        <strain evidence="5">Huo1</strain>
        <tissue evidence="5">Leaf</tissue>
    </source>
</reference>
<dbReference type="PROSITE" id="PS51375">
    <property type="entry name" value="PPR"/>
    <property type="match status" value="5"/>
</dbReference>
<reference evidence="5" key="2">
    <citation type="submission" date="2020-08" db="EMBL/GenBank/DDBJ databases">
        <title>Plant Genome Project.</title>
        <authorList>
            <person name="Zhang R.-G."/>
        </authorList>
    </citation>
    <scope>NUCLEOTIDE SEQUENCE</scope>
    <source>
        <strain evidence="5">Huo1</strain>
        <tissue evidence="5">Leaf</tissue>
    </source>
</reference>
<feature type="repeat" description="PPR" evidence="2">
    <location>
        <begin position="355"/>
        <end position="389"/>
    </location>
</feature>
<feature type="repeat" description="PPR" evidence="2">
    <location>
        <begin position="224"/>
        <end position="254"/>
    </location>
</feature>
<dbReference type="SUPFAM" id="SSF57997">
    <property type="entry name" value="Tropomyosin"/>
    <property type="match status" value="1"/>
</dbReference>
<evidence type="ECO:0000313" key="6">
    <source>
        <dbReference type="Proteomes" id="UP000298416"/>
    </source>
</evidence>
<proteinExistence type="predicted"/>
<protein>
    <recommendedName>
        <fullName evidence="7">Pentatricopeptide repeat domain-containing protein 1</fullName>
    </recommendedName>
</protein>
<dbReference type="Proteomes" id="UP000298416">
    <property type="component" value="Unassembled WGS sequence"/>
</dbReference>
<feature type="repeat" description="PPR" evidence="2">
    <location>
        <begin position="41"/>
        <end position="75"/>
    </location>
</feature>
<keyword evidence="3" id="KW-0175">Coiled coil</keyword>
<dbReference type="GO" id="GO:0003723">
    <property type="term" value="F:RNA binding"/>
    <property type="evidence" value="ECO:0007669"/>
    <property type="project" value="InterPro"/>
</dbReference>
<evidence type="ECO:0000256" key="3">
    <source>
        <dbReference type="SAM" id="Coils"/>
    </source>
</evidence>
<organism evidence="5">
    <name type="scientific">Salvia splendens</name>
    <name type="common">Scarlet sage</name>
    <dbReference type="NCBI Taxonomy" id="180675"/>
    <lineage>
        <taxon>Eukaryota</taxon>
        <taxon>Viridiplantae</taxon>
        <taxon>Streptophyta</taxon>
        <taxon>Embryophyta</taxon>
        <taxon>Tracheophyta</taxon>
        <taxon>Spermatophyta</taxon>
        <taxon>Magnoliopsida</taxon>
        <taxon>eudicotyledons</taxon>
        <taxon>Gunneridae</taxon>
        <taxon>Pentapetalae</taxon>
        <taxon>asterids</taxon>
        <taxon>lamiids</taxon>
        <taxon>Lamiales</taxon>
        <taxon>Lamiaceae</taxon>
        <taxon>Nepetoideae</taxon>
        <taxon>Mentheae</taxon>
        <taxon>Salviinae</taxon>
        <taxon>Salvia</taxon>
        <taxon>Salvia subgen. Calosphace</taxon>
        <taxon>core Calosphace</taxon>
    </lineage>
</organism>
<feature type="coiled-coil region" evidence="3">
    <location>
        <begin position="743"/>
        <end position="840"/>
    </location>
</feature>
<feature type="region of interest" description="Disordered" evidence="4">
    <location>
        <begin position="589"/>
        <end position="621"/>
    </location>
</feature>
<feature type="repeat" description="PPR" evidence="2">
    <location>
        <begin position="255"/>
        <end position="289"/>
    </location>
</feature>
<dbReference type="FunFam" id="1.25.40.10:FF:000125">
    <property type="entry name" value="Pentatricopeptide repeat-containing protein"/>
    <property type="match status" value="1"/>
</dbReference>
<evidence type="ECO:0008006" key="7">
    <source>
        <dbReference type="Google" id="ProtNLM"/>
    </source>
</evidence>
<dbReference type="InterPro" id="IPR011990">
    <property type="entry name" value="TPR-like_helical_dom_sf"/>
</dbReference>
<dbReference type="Gene3D" id="1.25.40.10">
    <property type="entry name" value="Tetratricopeptide repeat domain"/>
    <property type="match status" value="3"/>
</dbReference>
<keyword evidence="6" id="KW-1185">Reference proteome</keyword>
<dbReference type="NCBIfam" id="TIGR00756">
    <property type="entry name" value="PPR"/>
    <property type="match status" value="8"/>
</dbReference>
<sequence>MKKGIGVVLRQCRGFIPIKALVRSDGLDEARAFFDGLWQRNNVTWNSMLSGYVKRCEIAKARWLFDKMPERDLVSWNLMISGYMSCRGRRYVEEGRQLFDEMPERSVVSWNTMISGYAKNGRVDDAFTLFDAMPEKNVVTWNAIITGLLDNGRVKRACELFRVMPERDAASLSAMVSGLIQNNQLDEAWMILLEYGELGEGMDGLIHAYNTLIAGYGQKERSPDIVTWNTMISGYVNASDMETATKLFFDMKTPDVLSWNSIISGYSREGKMKLALDFFQKMPQKNQVSWNTVIAGYEKNGGIKEAVELFLCMQAEGEKPDRHTLSSLLSICAECAPQLMGIQVHQLVTKIVIPDNPLYNSLITMYAKCGAISEARTVFDEMKSQKNVISWNCFKVKPTYITFISVLSVCAHGGLVEEGMSYFKSMVEDFGIKPRVEHFSSLVDVVGRHGKLEEAMDIINSMPVEPDKAVWGALVDACRMHNNVELARISAQALMKLEPGSSGPYVLLYNMFADAERWNEADEIRMVMEKNNIKKSRGLKRIKGGVPRVRNARALKQQEIKGVPTSDRKRGHDFVVEVEKAGKLPGELVAEDEGRGGGRRRQGHRACAGCPPPPKSIEDKQKVEKRNIEDEVGRFRPELEKLENVIATRTSKIRSLEKRINDIVDLIYKKFSESVGVKNIREYEENHLKAIEQMAADRFNLHSQQSKLKYHTFINTLIGPLVFLQEDSDSCGCSLFHCKYEKKRDVGSRIAKLESTIANLENSLKDVKQKQKELESATETANAEFEVLNEQVQGLDSKAEECEKDIQGWKKKISAATSNISKHNRQIKSKESLIDQLSLRKQEIVEKCELD</sequence>
<dbReference type="Pfam" id="PF20431">
    <property type="entry name" value="E_motif"/>
    <property type="match status" value="1"/>
</dbReference>
<dbReference type="InterPro" id="IPR002885">
    <property type="entry name" value="PPR_rpt"/>
</dbReference>
<evidence type="ECO:0000256" key="4">
    <source>
        <dbReference type="SAM" id="MobiDB-lite"/>
    </source>
</evidence>
<dbReference type="PANTHER" id="PTHR47926">
    <property type="entry name" value="PENTATRICOPEPTIDE REPEAT-CONTAINING PROTEIN"/>
    <property type="match status" value="1"/>
</dbReference>
<dbReference type="SUPFAM" id="SSF48452">
    <property type="entry name" value="TPR-like"/>
    <property type="match status" value="1"/>
</dbReference>
<gene>
    <name evidence="5" type="ORF">SASPL_107147</name>
</gene>
<feature type="repeat" description="PPR" evidence="2">
    <location>
        <begin position="106"/>
        <end position="140"/>
    </location>
</feature>
<dbReference type="EMBL" id="PNBA02000003">
    <property type="protein sequence ID" value="KAG6429108.1"/>
    <property type="molecule type" value="Genomic_DNA"/>
</dbReference>
<dbReference type="PANTHER" id="PTHR47926:SF468">
    <property type="entry name" value="PENTATRICOPEPTIDE REPEAT-CONTAINING PROTEIN"/>
    <property type="match status" value="1"/>
</dbReference>
<name>A0A8X8YG97_SALSN</name>
<dbReference type="Gene3D" id="1.20.5.340">
    <property type="match status" value="1"/>
</dbReference>
<dbReference type="FunFam" id="1.25.40.10:FF:000158">
    <property type="entry name" value="pentatricopeptide repeat-containing protein At2g33680"/>
    <property type="match status" value="1"/>
</dbReference>
<dbReference type="GO" id="GO:0009451">
    <property type="term" value="P:RNA modification"/>
    <property type="evidence" value="ECO:0007669"/>
    <property type="project" value="InterPro"/>
</dbReference>
<evidence type="ECO:0000256" key="2">
    <source>
        <dbReference type="PROSITE-ProRule" id="PRU00708"/>
    </source>
</evidence>
<comment type="caution">
    <text evidence="5">The sequence shown here is derived from an EMBL/GenBank/DDBJ whole genome shotgun (WGS) entry which is preliminary data.</text>
</comment>
<dbReference type="Pfam" id="PF01535">
    <property type="entry name" value="PPR"/>
    <property type="match status" value="9"/>
</dbReference>
<dbReference type="Pfam" id="PF13041">
    <property type="entry name" value="PPR_2"/>
    <property type="match status" value="2"/>
</dbReference>